<comment type="subcellular location">
    <subcellularLocation>
        <location evidence="1 9">Golgi apparatus membrane</location>
        <topology evidence="1 9">Peripheral membrane protein</topology>
    </subcellularLocation>
</comment>
<dbReference type="InterPro" id="IPR048369">
    <property type="entry name" value="COG6_C"/>
</dbReference>
<dbReference type="InterPro" id="IPR048368">
    <property type="entry name" value="COG6_N"/>
</dbReference>
<dbReference type="Proteomes" id="UP000481153">
    <property type="component" value="Unassembled WGS sequence"/>
</dbReference>
<sequence>MSTLLQHRVKKLLARESELSHAKSLLDTIPSLVSLNSSGLSSVSSASLRLSLKSKLDHASRSVAESVLSDMESLLSALDELKMQADSMDRKCRHVLTYLESTEKTSNAFSSQAAALRAEKQAIQAELDATREFLDKYQVSSDDMTLLQGTGPLVETDSVVAFFQLVHRVQTIRTNCQTLVESNPSSSHLELLDNICLAQNLSFDKLYQWANIQCNRELDDDNTDSSGGVVEPSRLLPQAMRFLRDKPDFYNHCKETLLATHRTGLLRRFMQALSRGGANGIPRPIEIHAHDPLRYASEMLAWVHQTSISEQEYIKLFFDGDKKDDKDDDLHRILGVACAGLTRPLHIRLQQVVTSSGLLVVFGLVHVLAYYTSILSPLMPDSDLSLALIECSKMAESTFQQQWHAQLQSYQDALKVSLDFSLAVAHPTLDLTYKMGHLLESYLDSLLPNGIDRTQVAKVLDPMVDAVLAPTILKQSTLSRAETNVFLLNQLACVDATLRRFQDIAQVWLDKLQLAMTTAVDAIAASQAEAIQQKCNVIRLVESMKSPDTAQSLEADFVRGIVHDYCTQLLALQLPLLERISPPDWRHQAETRTASYLCTVYDEIHAYVAARSSVYPSGTIVHSPQEVRTILDLS</sequence>
<keyword evidence="14" id="KW-1185">Reference proteome</keyword>
<comment type="caution">
    <text evidence="13">The sequence shown here is derived from an EMBL/GenBank/DDBJ whole genome shotgun (WGS) entry which is preliminary data.</text>
</comment>
<keyword evidence="10" id="KW-0175">Coiled coil</keyword>
<accession>A0A6G0WYI4</accession>
<feature type="domain" description="Conserved Oligomeric Golgi complex subunit 6 C-terminal" evidence="12">
    <location>
        <begin position="189"/>
        <end position="631"/>
    </location>
</feature>
<evidence type="ECO:0000256" key="6">
    <source>
        <dbReference type="ARBA" id="ARBA00023034"/>
    </source>
</evidence>
<gene>
    <name evidence="13" type="ORF">Ae201684_010297</name>
</gene>
<dbReference type="EMBL" id="VJMJ01000130">
    <property type="protein sequence ID" value="KAF0732589.1"/>
    <property type="molecule type" value="Genomic_DNA"/>
</dbReference>
<comment type="function">
    <text evidence="9">Required for normal Golgi function.</text>
</comment>
<dbReference type="SMART" id="SM01087">
    <property type="entry name" value="COG6"/>
    <property type="match status" value="1"/>
</dbReference>
<comment type="subunit">
    <text evidence="9">Component of the conserved oligomeric Golgi complex.</text>
</comment>
<feature type="domain" description="Conserved oligomeric complex COG6 N-terminal" evidence="11">
    <location>
        <begin position="44"/>
        <end position="149"/>
    </location>
</feature>
<evidence type="ECO:0000256" key="3">
    <source>
        <dbReference type="ARBA" id="ARBA00020973"/>
    </source>
</evidence>
<dbReference type="GO" id="GO:0006891">
    <property type="term" value="P:intra-Golgi vesicle-mediated transport"/>
    <property type="evidence" value="ECO:0007669"/>
    <property type="project" value="UniProtKB-UniRule"/>
</dbReference>
<dbReference type="GO" id="GO:0000139">
    <property type="term" value="C:Golgi membrane"/>
    <property type="evidence" value="ECO:0007669"/>
    <property type="project" value="UniProtKB-SubCell"/>
</dbReference>
<dbReference type="InterPro" id="IPR010490">
    <property type="entry name" value="COG6"/>
</dbReference>
<name>A0A6G0WYI4_9STRA</name>
<evidence type="ECO:0000259" key="12">
    <source>
        <dbReference type="Pfam" id="PF20653"/>
    </source>
</evidence>
<dbReference type="PANTHER" id="PTHR21506:SF0">
    <property type="entry name" value="CONSERVED OLIGOMERIC GOLGI COMPLEX SUBUNIT 6"/>
    <property type="match status" value="1"/>
</dbReference>
<dbReference type="Pfam" id="PF20653">
    <property type="entry name" value="COG6_C"/>
    <property type="match status" value="1"/>
</dbReference>
<evidence type="ECO:0000256" key="10">
    <source>
        <dbReference type="SAM" id="Coils"/>
    </source>
</evidence>
<organism evidence="13 14">
    <name type="scientific">Aphanomyces euteiches</name>
    <dbReference type="NCBI Taxonomy" id="100861"/>
    <lineage>
        <taxon>Eukaryota</taxon>
        <taxon>Sar</taxon>
        <taxon>Stramenopiles</taxon>
        <taxon>Oomycota</taxon>
        <taxon>Saprolegniomycetes</taxon>
        <taxon>Saprolegniales</taxon>
        <taxon>Verrucalvaceae</taxon>
        <taxon>Aphanomyces</taxon>
    </lineage>
</organism>
<dbReference type="AlphaFoldDB" id="A0A6G0WYI4"/>
<dbReference type="PANTHER" id="PTHR21506">
    <property type="entry name" value="COMPONENT OF OLIGOMERIC GOLGI COMPLEX 6"/>
    <property type="match status" value="1"/>
</dbReference>
<proteinExistence type="inferred from homology"/>
<keyword evidence="4 9" id="KW-0813">Transport</keyword>
<keyword evidence="7 9" id="KW-0472">Membrane</keyword>
<dbReference type="VEuPathDB" id="FungiDB:AeMF1_021421"/>
<feature type="coiled-coil region" evidence="10">
    <location>
        <begin position="64"/>
        <end position="91"/>
    </location>
</feature>
<evidence type="ECO:0000256" key="4">
    <source>
        <dbReference type="ARBA" id="ARBA00022448"/>
    </source>
</evidence>
<evidence type="ECO:0000256" key="2">
    <source>
        <dbReference type="ARBA" id="ARBA00011023"/>
    </source>
</evidence>
<dbReference type="Pfam" id="PF06419">
    <property type="entry name" value="COG6_N"/>
    <property type="match status" value="1"/>
</dbReference>
<keyword evidence="6 9" id="KW-0333">Golgi apparatus</keyword>
<evidence type="ECO:0000256" key="7">
    <source>
        <dbReference type="ARBA" id="ARBA00023136"/>
    </source>
</evidence>
<evidence type="ECO:0000256" key="5">
    <source>
        <dbReference type="ARBA" id="ARBA00022927"/>
    </source>
</evidence>
<evidence type="ECO:0000313" key="14">
    <source>
        <dbReference type="Proteomes" id="UP000481153"/>
    </source>
</evidence>
<evidence type="ECO:0000256" key="8">
    <source>
        <dbReference type="ARBA" id="ARBA00031348"/>
    </source>
</evidence>
<keyword evidence="5 9" id="KW-0653">Protein transport</keyword>
<comment type="similarity">
    <text evidence="2 9">Belongs to the COG6 family.</text>
</comment>
<evidence type="ECO:0000256" key="1">
    <source>
        <dbReference type="ARBA" id="ARBA00004395"/>
    </source>
</evidence>
<dbReference type="GO" id="GO:0017119">
    <property type="term" value="C:Golgi transport complex"/>
    <property type="evidence" value="ECO:0007669"/>
    <property type="project" value="UniProtKB-UniRule"/>
</dbReference>
<protein>
    <recommendedName>
        <fullName evidence="3 9">Conserved oligomeric Golgi complex subunit 6</fullName>
        <shortName evidence="9">COG complex subunit 6</shortName>
    </recommendedName>
    <alternativeName>
        <fullName evidence="8 9">Component of oligomeric Golgi complex 6</fullName>
    </alternativeName>
</protein>
<evidence type="ECO:0000256" key="9">
    <source>
        <dbReference type="RuleBase" id="RU365075"/>
    </source>
</evidence>
<evidence type="ECO:0000313" key="13">
    <source>
        <dbReference type="EMBL" id="KAF0732589.1"/>
    </source>
</evidence>
<evidence type="ECO:0000259" key="11">
    <source>
        <dbReference type="Pfam" id="PF06419"/>
    </source>
</evidence>
<reference evidence="13 14" key="1">
    <citation type="submission" date="2019-07" db="EMBL/GenBank/DDBJ databases">
        <title>Genomics analysis of Aphanomyces spp. identifies a new class of oomycete effector associated with host adaptation.</title>
        <authorList>
            <person name="Gaulin E."/>
        </authorList>
    </citation>
    <scope>NUCLEOTIDE SEQUENCE [LARGE SCALE GENOMIC DNA]</scope>
    <source>
        <strain evidence="13 14">ATCC 201684</strain>
    </source>
</reference>
<dbReference type="GO" id="GO:0015031">
    <property type="term" value="P:protein transport"/>
    <property type="evidence" value="ECO:0007669"/>
    <property type="project" value="UniProtKB-KW"/>
</dbReference>